<dbReference type="SMART" id="SM00460">
    <property type="entry name" value="TGc"/>
    <property type="match status" value="1"/>
</dbReference>
<dbReference type="Proteomes" id="UP000217944">
    <property type="component" value="Unassembled WGS sequence"/>
</dbReference>
<organism evidence="2 3">
    <name type="scientific">Lebetimonas natsushimae</name>
    <dbReference type="NCBI Taxonomy" id="1936991"/>
    <lineage>
        <taxon>Bacteria</taxon>
        <taxon>Pseudomonadati</taxon>
        <taxon>Campylobacterota</taxon>
        <taxon>Epsilonproteobacteria</taxon>
        <taxon>Nautiliales</taxon>
        <taxon>Nautiliaceae</taxon>
        <taxon>Lebetimonas</taxon>
    </lineage>
</organism>
<proteinExistence type="predicted"/>
<dbReference type="OrthoDB" id="9804872at2"/>
<name>A0A292YCK3_9BACT</name>
<dbReference type="InterPro" id="IPR038765">
    <property type="entry name" value="Papain-like_cys_pep_sf"/>
</dbReference>
<dbReference type="PANTHER" id="PTHR38339">
    <property type="entry name" value="TRANSGLUTAMINASE DOMAIN PROTEIN"/>
    <property type="match status" value="1"/>
</dbReference>
<sequence>MKRREFLKTGAALGLTASLPSIASANDEKVRRFRVEYYFNIKYDEPVYPARLWNPLPYNAPYQKIKFLRFGGNYNDYDINNKNEYNANTFYAEWEKSAMPKILTMEMEIETKDRSVPLELIKEASKKNLPYPKEVLKYLKPTAHIPTNGLVKEVAELITKGKKDRFQKVKAIYLWCTAHTFRNPKVVGCGKGEVGKMMQEQKQPTAEYIYKNGWFGGKCTDLSSLFTALTRAAGIPAREVFGIRLGKSHFDKALGKSDSKGFANITTWQHCRAEYYIPGAGWIPTDPADVTKLELVEKYSYDNPKVQKLVKKYLHSWEMNWVGFNHARDFVLYPKPVQYPLNMFGYPYAEVNDDVLNYYVPKSFEYKITSQELF</sequence>
<evidence type="ECO:0000313" key="2">
    <source>
        <dbReference type="EMBL" id="GAX87181.1"/>
    </source>
</evidence>
<dbReference type="PANTHER" id="PTHR38339:SF1">
    <property type="entry name" value="TRANSGLUTAMINASE-LIKE DOMAIN-CONTAINING PROTEIN"/>
    <property type="match status" value="1"/>
</dbReference>
<dbReference type="Pfam" id="PF01841">
    <property type="entry name" value="Transglut_core"/>
    <property type="match status" value="1"/>
</dbReference>
<dbReference type="PROSITE" id="PS51318">
    <property type="entry name" value="TAT"/>
    <property type="match status" value="1"/>
</dbReference>
<dbReference type="EMBL" id="BDME01000001">
    <property type="protein sequence ID" value="GAX87181.1"/>
    <property type="molecule type" value="Genomic_DNA"/>
</dbReference>
<reference evidence="2 3" key="1">
    <citation type="journal article" date="2017" name="Syst. Appl. Microbiol.">
        <title>Lebetimonas natsushimae sp. nov., a novel strictly anaerobic, moderately thermophilic chemoautotroph isolated from a deep-sea hydrothermal vent polychaete nest in the Mid-Okinawa Trough.</title>
        <authorList>
            <person name="Nagata R."/>
            <person name="Takaki Y."/>
            <person name="Tame A."/>
            <person name="Nunoura T."/>
            <person name="Muto H."/>
            <person name="Mino S."/>
            <person name="Sawayama S."/>
            <person name="Takai K."/>
            <person name="Nakagawa S."/>
        </authorList>
    </citation>
    <scope>NUCLEOTIDE SEQUENCE [LARGE SCALE GENOMIC DNA]</scope>
    <source>
        <strain evidence="2 3">HS1857</strain>
    </source>
</reference>
<evidence type="ECO:0000313" key="3">
    <source>
        <dbReference type="Proteomes" id="UP000217944"/>
    </source>
</evidence>
<dbReference type="AlphaFoldDB" id="A0A292YCK3"/>
<protein>
    <recommendedName>
        <fullName evidence="1">Transglutaminase-like domain-containing protein</fullName>
    </recommendedName>
</protein>
<dbReference type="InterPro" id="IPR002931">
    <property type="entry name" value="Transglutaminase-like"/>
</dbReference>
<dbReference type="RefSeq" id="WP_096258330.1">
    <property type="nucleotide sequence ID" value="NZ_BDME01000001.1"/>
</dbReference>
<dbReference type="Gene3D" id="3.10.620.30">
    <property type="match status" value="1"/>
</dbReference>
<gene>
    <name evidence="2" type="ORF">LNAT_P0476</name>
</gene>
<dbReference type="SUPFAM" id="SSF54001">
    <property type="entry name" value="Cysteine proteinases"/>
    <property type="match status" value="1"/>
</dbReference>
<comment type="caution">
    <text evidence="2">The sequence shown here is derived from an EMBL/GenBank/DDBJ whole genome shotgun (WGS) entry which is preliminary data.</text>
</comment>
<feature type="domain" description="Transglutaminase-like" evidence="1">
    <location>
        <begin position="211"/>
        <end position="289"/>
    </location>
</feature>
<keyword evidence="3" id="KW-1185">Reference proteome</keyword>
<evidence type="ECO:0000259" key="1">
    <source>
        <dbReference type="SMART" id="SM00460"/>
    </source>
</evidence>
<dbReference type="InterPro" id="IPR006311">
    <property type="entry name" value="TAT_signal"/>
</dbReference>
<accession>A0A292YCK3</accession>